<dbReference type="PANTHER" id="PTHR44068">
    <property type="entry name" value="ZGC:194242"/>
    <property type="match status" value="1"/>
</dbReference>
<dbReference type="GO" id="GO:0008757">
    <property type="term" value="F:S-adenosylmethionine-dependent methyltransferase activity"/>
    <property type="evidence" value="ECO:0007669"/>
    <property type="project" value="InterPro"/>
</dbReference>
<gene>
    <name evidence="3" type="ORF">COT99_00005</name>
</gene>
<sequence>MSDWNEFFQEKIIKIFTEKKSVIDIGGGLRVLQDRGNRYDKNRAWILPYLKKVDYKILDPVPDYQPDIIGDIHSLPFPDNSQEAIICIAVLEHVENPFKAFKEMHRVLKPGGYCFIYTPFLYYYHAEPGYYHDYWRFSKDALELLSKDFSTMEIQNVRGAVATWLKISPIGRFKLLMAVANFFDKALGKVSSRQTSGYNIFLVK</sequence>
<keyword evidence="1" id="KW-0808">Transferase</keyword>
<dbReference type="PANTHER" id="PTHR44068:SF11">
    <property type="entry name" value="GERANYL DIPHOSPHATE 2-C-METHYLTRANSFERASE"/>
    <property type="match status" value="1"/>
</dbReference>
<dbReference type="SUPFAM" id="SSF53335">
    <property type="entry name" value="S-adenosyl-L-methionine-dependent methyltransferases"/>
    <property type="match status" value="1"/>
</dbReference>
<organism evidence="3 4">
    <name type="scientific">Candidatus Falkowbacteria bacterium CG10_big_fil_rev_8_21_14_0_10_43_10</name>
    <dbReference type="NCBI Taxonomy" id="1974567"/>
    <lineage>
        <taxon>Bacteria</taxon>
        <taxon>Candidatus Falkowiibacteriota</taxon>
    </lineage>
</organism>
<dbReference type="Gene3D" id="3.40.50.150">
    <property type="entry name" value="Vaccinia Virus protein VP39"/>
    <property type="match status" value="1"/>
</dbReference>
<dbReference type="CDD" id="cd02440">
    <property type="entry name" value="AdoMet_MTases"/>
    <property type="match status" value="1"/>
</dbReference>
<dbReference type="InterPro" id="IPR029063">
    <property type="entry name" value="SAM-dependent_MTases_sf"/>
</dbReference>
<name>A0A2H0V539_9BACT</name>
<evidence type="ECO:0000313" key="3">
    <source>
        <dbReference type="EMBL" id="PIR93539.1"/>
    </source>
</evidence>
<dbReference type="InterPro" id="IPR013216">
    <property type="entry name" value="Methyltransf_11"/>
</dbReference>
<feature type="domain" description="Methyltransferase type 11" evidence="2">
    <location>
        <begin position="68"/>
        <end position="116"/>
    </location>
</feature>
<reference evidence="4" key="1">
    <citation type="submission" date="2017-09" db="EMBL/GenBank/DDBJ databases">
        <title>Depth-based differentiation of microbial function through sediment-hosted aquifers and enrichment of novel symbionts in the deep terrestrial subsurface.</title>
        <authorList>
            <person name="Probst A.J."/>
            <person name="Ladd B."/>
            <person name="Jarett J.K."/>
            <person name="Geller-Mcgrath D.E."/>
            <person name="Sieber C.M.K."/>
            <person name="Emerson J.B."/>
            <person name="Anantharaman K."/>
            <person name="Thomas B.C."/>
            <person name="Malmstrom R."/>
            <person name="Stieglmeier M."/>
            <person name="Klingl A."/>
            <person name="Woyke T."/>
            <person name="Ryan C.M."/>
            <person name="Banfield J.F."/>
        </authorList>
    </citation>
    <scope>NUCLEOTIDE SEQUENCE [LARGE SCALE GENOMIC DNA]</scope>
</reference>
<evidence type="ECO:0000259" key="2">
    <source>
        <dbReference type="Pfam" id="PF08241"/>
    </source>
</evidence>
<dbReference type="AlphaFoldDB" id="A0A2H0V539"/>
<dbReference type="EMBL" id="PFAR01000001">
    <property type="protein sequence ID" value="PIR93539.1"/>
    <property type="molecule type" value="Genomic_DNA"/>
</dbReference>
<dbReference type="InterPro" id="IPR050447">
    <property type="entry name" value="Erg6_SMT_methyltransf"/>
</dbReference>
<evidence type="ECO:0000313" key="4">
    <source>
        <dbReference type="Proteomes" id="UP000228626"/>
    </source>
</evidence>
<evidence type="ECO:0000256" key="1">
    <source>
        <dbReference type="ARBA" id="ARBA00022679"/>
    </source>
</evidence>
<accession>A0A2H0V539</accession>
<protein>
    <recommendedName>
        <fullName evidence="2">Methyltransferase type 11 domain-containing protein</fullName>
    </recommendedName>
</protein>
<dbReference type="Pfam" id="PF08241">
    <property type="entry name" value="Methyltransf_11"/>
    <property type="match status" value="1"/>
</dbReference>
<dbReference type="Proteomes" id="UP000228626">
    <property type="component" value="Unassembled WGS sequence"/>
</dbReference>
<comment type="caution">
    <text evidence="3">The sequence shown here is derived from an EMBL/GenBank/DDBJ whole genome shotgun (WGS) entry which is preliminary data.</text>
</comment>
<proteinExistence type="predicted"/>